<comment type="caution">
    <text evidence="2">The sequence shown here is derived from an EMBL/GenBank/DDBJ whole genome shotgun (WGS) entry which is preliminary data.</text>
</comment>
<keyword evidence="3" id="KW-1185">Reference proteome</keyword>
<sequence>MPEWFPLVQISAAVPFTTSVLHRLLALQAYNNLVLVLVRGAESAVQSTRLDGSWMNGLRKRPCHGCHAIIPYSQNMIASVVNLSFDFGWSSGFLCKNSKFQISFGVSFDLLRCREFWAAQNSLGLQGYRGARYGDTCTRRFGLTSFWLSYLSTLVQIFFKLGAKLVEWVFAVLSSGVKAIYTDGSKTDKGTGSVHCILENYGIIASWQGKLDRSNSVFQAEILAIRKAIEAASSFHRPIKIWTRSLSSLMAILNPKSHHSIVREIQTLLLSHKHIHLRWLKAHVGYLGNECADQLAKETITKGDPFLLPKSLSYLKARLSQLL</sequence>
<protein>
    <recommendedName>
        <fullName evidence="1">RNase H type-1 domain-containing protein</fullName>
    </recommendedName>
</protein>
<feature type="domain" description="RNase H type-1" evidence="1">
    <location>
        <begin position="174"/>
        <end position="301"/>
    </location>
</feature>
<evidence type="ECO:0000313" key="3">
    <source>
        <dbReference type="Proteomes" id="UP000499080"/>
    </source>
</evidence>
<name>A0A4Y2M3R5_ARAVE</name>
<dbReference type="GO" id="GO:0003676">
    <property type="term" value="F:nucleic acid binding"/>
    <property type="evidence" value="ECO:0007669"/>
    <property type="project" value="InterPro"/>
</dbReference>
<dbReference type="CDD" id="cd09276">
    <property type="entry name" value="Rnase_HI_RT_non_LTR"/>
    <property type="match status" value="1"/>
</dbReference>
<dbReference type="EMBL" id="BGPR01006687">
    <property type="protein sequence ID" value="GBN21073.1"/>
    <property type="molecule type" value="Genomic_DNA"/>
</dbReference>
<proteinExistence type="predicted"/>
<evidence type="ECO:0000259" key="1">
    <source>
        <dbReference type="PROSITE" id="PS50879"/>
    </source>
</evidence>
<evidence type="ECO:0000313" key="2">
    <source>
        <dbReference type="EMBL" id="GBN21073.1"/>
    </source>
</evidence>
<dbReference type="InterPro" id="IPR002156">
    <property type="entry name" value="RNaseH_domain"/>
</dbReference>
<dbReference type="Proteomes" id="UP000499080">
    <property type="component" value="Unassembled WGS sequence"/>
</dbReference>
<dbReference type="Gene3D" id="3.30.420.10">
    <property type="entry name" value="Ribonuclease H-like superfamily/Ribonuclease H"/>
    <property type="match status" value="1"/>
</dbReference>
<accession>A0A4Y2M3R5</accession>
<dbReference type="AlphaFoldDB" id="A0A4Y2M3R5"/>
<dbReference type="InterPro" id="IPR036397">
    <property type="entry name" value="RNaseH_sf"/>
</dbReference>
<gene>
    <name evidence="2" type="ORF">AVEN_231416_1</name>
</gene>
<dbReference type="Pfam" id="PF00075">
    <property type="entry name" value="RNase_H"/>
    <property type="match status" value="1"/>
</dbReference>
<dbReference type="SUPFAM" id="SSF53098">
    <property type="entry name" value="Ribonuclease H-like"/>
    <property type="match status" value="1"/>
</dbReference>
<reference evidence="2 3" key="1">
    <citation type="journal article" date="2019" name="Sci. Rep.">
        <title>Orb-weaving spider Araneus ventricosus genome elucidates the spidroin gene catalogue.</title>
        <authorList>
            <person name="Kono N."/>
            <person name="Nakamura H."/>
            <person name="Ohtoshi R."/>
            <person name="Moran D.A.P."/>
            <person name="Shinohara A."/>
            <person name="Yoshida Y."/>
            <person name="Fujiwara M."/>
            <person name="Mori M."/>
            <person name="Tomita M."/>
            <person name="Arakawa K."/>
        </authorList>
    </citation>
    <scope>NUCLEOTIDE SEQUENCE [LARGE SCALE GENOMIC DNA]</scope>
</reference>
<dbReference type="OrthoDB" id="6515318at2759"/>
<dbReference type="PROSITE" id="PS50879">
    <property type="entry name" value="RNASE_H_1"/>
    <property type="match status" value="1"/>
</dbReference>
<dbReference type="GO" id="GO:0004523">
    <property type="term" value="F:RNA-DNA hybrid ribonuclease activity"/>
    <property type="evidence" value="ECO:0007669"/>
    <property type="project" value="InterPro"/>
</dbReference>
<dbReference type="InterPro" id="IPR012337">
    <property type="entry name" value="RNaseH-like_sf"/>
</dbReference>
<organism evidence="2 3">
    <name type="scientific">Araneus ventricosus</name>
    <name type="common">Orbweaver spider</name>
    <name type="synonym">Epeira ventricosa</name>
    <dbReference type="NCBI Taxonomy" id="182803"/>
    <lineage>
        <taxon>Eukaryota</taxon>
        <taxon>Metazoa</taxon>
        <taxon>Ecdysozoa</taxon>
        <taxon>Arthropoda</taxon>
        <taxon>Chelicerata</taxon>
        <taxon>Arachnida</taxon>
        <taxon>Araneae</taxon>
        <taxon>Araneomorphae</taxon>
        <taxon>Entelegynae</taxon>
        <taxon>Araneoidea</taxon>
        <taxon>Araneidae</taxon>
        <taxon>Araneus</taxon>
    </lineage>
</organism>